<proteinExistence type="predicted"/>
<reference evidence="2 3" key="1">
    <citation type="submission" date="2019-06" db="EMBL/GenBank/DDBJ databases">
        <authorList>
            <person name="Rodrigo-Torres L."/>
            <person name="Arahal R. D."/>
            <person name="Lucena T."/>
        </authorList>
    </citation>
    <scope>NUCLEOTIDE SEQUENCE [LARGE SCALE GENOMIC DNA]</scope>
    <source>
        <strain evidence="2 3">SB0023/3</strain>
    </source>
</reference>
<feature type="transmembrane region" description="Helical" evidence="1">
    <location>
        <begin position="270"/>
        <end position="287"/>
    </location>
</feature>
<protein>
    <recommendedName>
        <fullName evidence="4">Glycosyltransferase RgtA/B/C/D-like domain-containing protein</fullName>
    </recommendedName>
</protein>
<keyword evidence="1" id="KW-1133">Transmembrane helix</keyword>
<evidence type="ECO:0008006" key="4">
    <source>
        <dbReference type="Google" id="ProtNLM"/>
    </source>
</evidence>
<dbReference type="Proteomes" id="UP000410984">
    <property type="component" value="Unassembled WGS sequence"/>
</dbReference>
<feature type="transmembrane region" description="Helical" evidence="1">
    <location>
        <begin position="435"/>
        <end position="459"/>
    </location>
</feature>
<name>A0A509EDG7_9HYPH</name>
<gene>
    <name evidence="2" type="ORF">MET9862_02817</name>
</gene>
<dbReference type="OrthoDB" id="1082056at2"/>
<sequence length="594" mass="62247">MATTGIGAEAAPAMRIDPQALLWILVAFSVLTLNAPADLWGTIDHLRVPDTDDAMRLVGVRDLLAGQGWYDTVQYRFLPPEGVQSHWSRLVDAPIAGLILLLGPLVGRPLAEGLAAVLWPLLLLGLFCLMVHRGVRRSFGPRAAVLAVFVATQAFGIIVQFQAGRVDHHNLQIIAMVGLALCMIRGGLRAGLLGGALAAASLAIGLEAVPYIALAGLYLAGEWILRGQPALPGFLGFGLGLGLAAFPLFAGQTAPALWGTTYCDALSPPWLWLAGGGLASALICACADRHLAASRARLALAAACGALLLGGFAVLFPACLRGPFPGMTPLVREHWLYTVNEMASVPKFLAAGQWEILAFYPVLVLAAGTATWAAIRGPERRIFRIVALFLWPGAVLGFVQLRGIYVAVGFVPLVAGPAIDRILTAAPALRGPRLWGAVAVGAGLISSTWTVLALLAGALTPTAANGRDPDGAIACHSDAAVAPLAALPAGTVLAPIFIGPSILLRTPHSVVAAPYHRAIPGLTAAIEGLGGREADLRRQVVAHGIRYLVTCPARPGDDLQAETAFATRLTRGEVTVPWLEPVSLPGVLRVWRVR</sequence>
<feature type="transmembrane region" description="Helical" evidence="1">
    <location>
        <begin position="194"/>
        <end position="219"/>
    </location>
</feature>
<keyword evidence="3" id="KW-1185">Reference proteome</keyword>
<feature type="transmembrane region" description="Helical" evidence="1">
    <location>
        <begin position="405"/>
        <end position="423"/>
    </location>
</feature>
<evidence type="ECO:0000256" key="1">
    <source>
        <dbReference type="SAM" id="Phobius"/>
    </source>
</evidence>
<feature type="transmembrane region" description="Helical" evidence="1">
    <location>
        <begin position="299"/>
        <end position="318"/>
    </location>
</feature>
<feature type="transmembrane region" description="Helical" evidence="1">
    <location>
        <begin position="382"/>
        <end position="399"/>
    </location>
</feature>
<feature type="transmembrane region" description="Helical" evidence="1">
    <location>
        <begin position="139"/>
        <end position="159"/>
    </location>
</feature>
<dbReference type="AlphaFoldDB" id="A0A509EDG7"/>
<keyword evidence="1" id="KW-0472">Membrane</keyword>
<feature type="transmembrane region" description="Helical" evidence="1">
    <location>
        <begin position="20"/>
        <end position="37"/>
    </location>
</feature>
<feature type="transmembrane region" description="Helical" evidence="1">
    <location>
        <begin position="113"/>
        <end position="133"/>
    </location>
</feature>
<dbReference type="EMBL" id="CABFPH010000036">
    <property type="protein sequence ID" value="VUD72222.1"/>
    <property type="molecule type" value="Genomic_DNA"/>
</dbReference>
<dbReference type="RefSeq" id="WP_142583555.1">
    <property type="nucleotide sequence ID" value="NZ_CABFPH010000036.1"/>
</dbReference>
<feature type="transmembrane region" description="Helical" evidence="1">
    <location>
        <begin position="356"/>
        <end position="375"/>
    </location>
</feature>
<organism evidence="2 3">
    <name type="scientific">Methylobacterium symbioticum</name>
    <dbReference type="NCBI Taxonomy" id="2584084"/>
    <lineage>
        <taxon>Bacteria</taxon>
        <taxon>Pseudomonadati</taxon>
        <taxon>Pseudomonadota</taxon>
        <taxon>Alphaproteobacteria</taxon>
        <taxon>Hyphomicrobiales</taxon>
        <taxon>Methylobacteriaceae</taxon>
        <taxon>Methylobacterium</taxon>
    </lineage>
</organism>
<evidence type="ECO:0000313" key="3">
    <source>
        <dbReference type="Proteomes" id="UP000410984"/>
    </source>
</evidence>
<feature type="transmembrane region" description="Helical" evidence="1">
    <location>
        <begin position="231"/>
        <end position="250"/>
    </location>
</feature>
<evidence type="ECO:0000313" key="2">
    <source>
        <dbReference type="EMBL" id="VUD72222.1"/>
    </source>
</evidence>
<keyword evidence="1" id="KW-0812">Transmembrane</keyword>
<feature type="transmembrane region" description="Helical" evidence="1">
    <location>
        <begin position="479"/>
        <end position="498"/>
    </location>
</feature>
<accession>A0A509EDG7</accession>